<gene>
    <name evidence="2" type="ORF">CYMTET_38036</name>
</gene>
<protein>
    <submittedName>
        <fullName evidence="2">Uncharacterized protein</fullName>
    </submittedName>
</protein>
<keyword evidence="3" id="KW-1185">Reference proteome</keyword>
<evidence type="ECO:0000256" key="1">
    <source>
        <dbReference type="SAM" id="Coils"/>
    </source>
</evidence>
<comment type="caution">
    <text evidence="2">The sequence shown here is derived from an EMBL/GenBank/DDBJ whole genome shotgun (WGS) entry which is preliminary data.</text>
</comment>
<dbReference type="Proteomes" id="UP001190700">
    <property type="component" value="Unassembled WGS sequence"/>
</dbReference>
<organism evidence="2 3">
    <name type="scientific">Cymbomonas tetramitiformis</name>
    <dbReference type="NCBI Taxonomy" id="36881"/>
    <lineage>
        <taxon>Eukaryota</taxon>
        <taxon>Viridiplantae</taxon>
        <taxon>Chlorophyta</taxon>
        <taxon>Pyramimonadophyceae</taxon>
        <taxon>Pyramimonadales</taxon>
        <taxon>Pyramimonadaceae</taxon>
        <taxon>Cymbomonas</taxon>
    </lineage>
</organism>
<accession>A0AAE0CEA3</accession>
<evidence type="ECO:0000313" key="2">
    <source>
        <dbReference type="EMBL" id="KAK3252679.1"/>
    </source>
</evidence>
<sequence length="281" mass="30633">MKATDLSSGDLSSEEQWEECLKCLNILNVASDVNGSVLDTAEALGADWAGLELLGTVSGVMRTPNMQEEHMAGLFSPLIFSLACFIQVQQKEKAAVRTKLRRSERNKKIAQKQLGRAINDGGDNLSKMNEIFAPIAALMKSLHQLRGKKVKRSSLSGGDGADRGEDIVERASKVPRVIQTPSLLSDVDLVDHMSSPSDDCQITGSVTNTSEPAFWGKLKQLGLKLVRTEALGNWCPLSVAQGFGFLPTQESSDTFRETLAAVLHAHAAWREHFDINSIVAW</sequence>
<dbReference type="AlphaFoldDB" id="A0AAE0CEA3"/>
<name>A0AAE0CEA3_9CHLO</name>
<dbReference type="EMBL" id="LGRX02025273">
    <property type="protein sequence ID" value="KAK3252679.1"/>
    <property type="molecule type" value="Genomic_DNA"/>
</dbReference>
<proteinExistence type="predicted"/>
<evidence type="ECO:0000313" key="3">
    <source>
        <dbReference type="Proteomes" id="UP001190700"/>
    </source>
</evidence>
<keyword evidence="1" id="KW-0175">Coiled coil</keyword>
<feature type="coiled-coil region" evidence="1">
    <location>
        <begin position="86"/>
        <end position="120"/>
    </location>
</feature>
<reference evidence="2 3" key="1">
    <citation type="journal article" date="2015" name="Genome Biol. Evol.">
        <title>Comparative Genomics of a Bacterivorous Green Alga Reveals Evolutionary Causalities and Consequences of Phago-Mixotrophic Mode of Nutrition.</title>
        <authorList>
            <person name="Burns J.A."/>
            <person name="Paasch A."/>
            <person name="Narechania A."/>
            <person name="Kim E."/>
        </authorList>
    </citation>
    <scope>NUCLEOTIDE SEQUENCE [LARGE SCALE GENOMIC DNA]</scope>
    <source>
        <strain evidence="2 3">PLY_AMNH</strain>
    </source>
</reference>